<feature type="compositionally biased region" description="Polar residues" evidence="1">
    <location>
        <begin position="8"/>
        <end position="17"/>
    </location>
</feature>
<comment type="caution">
    <text evidence="2">The sequence shown here is derived from an EMBL/GenBank/DDBJ whole genome shotgun (WGS) entry which is preliminary data.</text>
</comment>
<dbReference type="Proteomes" id="UP000036367">
    <property type="component" value="Unassembled WGS sequence"/>
</dbReference>
<name>A0A0J1BB68_RHOIS</name>
<dbReference type="AlphaFoldDB" id="A0A0J1BB68"/>
<evidence type="ECO:0000313" key="3">
    <source>
        <dbReference type="Proteomes" id="UP000036367"/>
    </source>
</evidence>
<keyword evidence="3" id="KW-1185">Reference proteome</keyword>
<gene>
    <name evidence="2" type="ORF">RISK_004183</name>
</gene>
<proteinExistence type="predicted"/>
<reference evidence="2" key="1">
    <citation type="submission" date="2015-05" db="EMBL/GenBank/DDBJ databases">
        <title>Permanent draft genome of Rhodopirellula islandicus K833.</title>
        <authorList>
            <person name="Kizina J."/>
            <person name="Richter M."/>
            <person name="Glockner F.O."/>
            <person name="Harder J."/>
        </authorList>
    </citation>
    <scope>NUCLEOTIDE SEQUENCE [LARGE SCALE GENOMIC DNA]</scope>
    <source>
        <strain evidence="2">K833</strain>
    </source>
</reference>
<feature type="region of interest" description="Disordered" evidence="1">
    <location>
        <begin position="1"/>
        <end position="46"/>
    </location>
</feature>
<sequence>MEQEEKQNLATPKTQNGSPPRSRPRIPSSVDNLSGKIRSFRVHHSL</sequence>
<organism evidence="2 3">
    <name type="scientific">Rhodopirellula islandica</name>
    <dbReference type="NCBI Taxonomy" id="595434"/>
    <lineage>
        <taxon>Bacteria</taxon>
        <taxon>Pseudomonadati</taxon>
        <taxon>Planctomycetota</taxon>
        <taxon>Planctomycetia</taxon>
        <taxon>Pirellulales</taxon>
        <taxon>Pirellulaceae</taxon>
        <taxon>Rhodopirellula</taxon>
    </lineage>
</organism>
<dbReference type="PATRIC" id="fig|595434.4.peg.3965"/>
<evidence type="ECO:0000256" key="1">
    <source>
        <dbReference type="SAM" id="MobiDB-lite"/>
    </source>
</evidence>
<dbReference type="EMBL" id="LECT01000031">
    <property type="protein sequence ID" value="KLU03776.1"/>
    <property type="molecule type" value="Genomic_DNA"/>
</dbReference>
<accession>A0A0J1BB68</accession>
<evidence type="ECO:0000313" key="2">
    <source>
        <dbReference type="EMBL" id="KLU03776.1"/>
    </source>
</evidence>
<protein>
    <submittedName>
        <fullName evidence="2">Uncharacterized protein</fullName>
    </submittedName>
</protein>
<dbReference type="STRING" id="595434.RISK_004183"/>